<dbReference type="InterPro" id="IPR000717">
    <property type="entry name" value="PCI_dom"/>
</dbReference>
<organism evidence="3 4">
    <name type="scientific">Tritrichomonas musculus</name>
    <dbReference type="NCBI Taxonomy" id="1915356"/>
    <lineage>
        <taxon>Eukaryota</taxon>
        <taxon>Metamonada</taxon>
        <taxon>Parabasalia</taxon>
        <taxon>Tritrichomonadida</taxon>
        <taxon>Tritrichomonadidae</taxon>
        <taxon>Tritrichomonas</taxon>
    </lineage>
</organism>
<accession>A0ABR2IBE0</accession>
<name>A0ABR2IBE0_9EUKA</name>
<feature type="compositionally biased region" description="Basic and acidic residues" evidence="1">
    <location>
        <begin position="83"/>
        <end position="98"/>
    </location>
</feature>
<dbReference type="EMBL" id="JAPFFF010000018">
    <property type="protein sequence ID" value="KAK8860318.1"/>
    <property type="molecule type" value="Genomic_DNA"/>
</dbReference>
<feature type="domain" description="PCI" evidence="2">
    <location>
        <begin position="269"/>
        <end position="342"/>
    </location>
</feature>
<evidence type="ECO:0000313" key="4">
    <source>
        <dbReference type="Proteomes" id="UP001470230"/>
    </source>
</evidence>
<sequence length="387" mass="44748">MTERQRLITKYTQRLYMATNARYQLHFLRNETDESAKSMILDTLNKMIKDTNNETLQAALSNVLKNSKADIKFGQHTKNKQKIPKDMQDGHRMGGSKDKDYKQTGSYQYLSLYLEDALKSFSKYIEECRSKTGTVSYADKMYKERTEINLVFGNYAEALSLSQKGNLPDMAFVAAIAKGDFETAKQYIEPNLQTVVRNIQEKQLIASTFEMIHLISFVLFATSTSTETQRITDQLYSSTNYELTELRAWRDAFCQRNFVAVLKNLSAMKKVFELSIYTSPVIQELSNAIIQNVIVLTLFPLARAQISTLCNDLGLSAPDIISFIQKSIRQRKLNGKLDLTNNTYNSNFIVDNEYYQTRDYFNQITDIRQKFQLNLWVKEYNATVKRK</sequence>
<dbReference type="Gene3D" id="1.25.40.570">
    <property type="match status" value="1"/>
</dbReference>
<comment type="caution">
    <text evidence="3">The sequence shown here is derived from an EMBL/GenBank/DDBJ whole genome shotgun (WGS) entry which is preliminary data.</text>
</comment>
<gene>
    <name evidence="3" type="ORF">M9Y10_011982</name>
</gene>
<feature type="region of interest" description="Disordered" evidence="1">
    <location>
        <begin position="77"/>
        <end position="98"/>
    </location>
</feature>
<evidence type="ECO:0000256" key="1">
    <source>
        <dbReference type="SAM" id="MobiDB-lite"/>
    </source>
</evidence>
<evidence type="ECO:0000259" key="2">
    <source>
        <dbReference type="Pfam" id="PF01399"/>
    </source>
</evidence>
<proteinExistence type="predicted"/>
<dbReference type="Proteomes" id="UP001470230">
    <property type="component" value="Unassembled WGS sequence"/>
</dbReference>
<keyword evidence="4" id="KW-1185">Reference proteome</keyword>
<dbReference type="Pfam" id="PF01399">
    <property type="entry name" value="PCI"/>
    <property type="match status" value="1"/>
</dbReference>
<reference evidence="3 4" key="1">
    <citation type="submission" date="2024-04" db="EMBL/GenBank/DDBJ databases">
        <title>Tritrichomonas musculus Genome.</title>
        <authorList>
            <person name="Alves-Ferreira E."/>
            <person name="Grigg M."/>
            <person name="Lorenzi H."/>
            <person name="Galac M."/>
        </authorList>
    </citation>
    <scope>NUCLEOTIDE SEQUENCE [LARGE SCALE GENOMIC DNA]</scope>
    <source>
        <strain evidence="3 4">EAF2021</strain>
    </source>
</reference>
<evidence type="ECO:0000313" key="3">
    <source>
        <dbReference type="EMBL" id="KAK8860318.1"/>
    </source>
</evidence>
<protein>
    <recommendedName>
        <fullName evidence="2">PCI domain-containing protein</fullName>
    </recommendedName>
</protein>